<dbReference type="Proteomes" id="UP000019753">
    <property type="component" value="Unassembled WGS sequence"/>
</dbReference>
<dbReference type="InterPro" id="IPR005545">
    <property type="entry name" value="YCII"/>
</dbReference>
<comment type="caution">
    <text evidence="3">The sequence shown here is derived from an EMBL/GenBank/DDBJ whole genome shotgun (WGS) entry which is preliminary data.</text>
</comment>
<dbReference type="EMBL" id="AXCW01000440">
    <property type="protein sequence ID" value="EYR61869.1"/>
    <property type="molecule type" value="Genomic_DNA"/>
</dbReference>
<accession>A0A021VL03</accession>
<sequence>MPTYAIEYTYDSRTDLQEEVRPAHRAYLQELRADGTLLASGPLRGQPVHDGPVAHAAIGTAPAGALLLVRAESVEGALGLLDEDPFRQAGVLAARTAREWDPVTGPFA</sequence>
<comment type="similarity">
    <text evidence="1">Belongs to the YciI family.</text>
</comment>
<dbReference type="AlphaFoldDB" id="A0A021VL03"/>
<dbReference type="Gene3D" id="3.30.70.1060">
    <property type="entry name" value="Dimeric alpha+beta barrel"/>
    <property type="match status" value="1"/>
</dbReference>
<feature type="domain" description="YCII-related" evidence="2">
    <location>
        <begin position="8"/>
        <end position="100"/>
    </location>
</feature>
<keyword evidence="4" id="KW-1185">Reference proteome</keyword>
<dbReference type="OrthoDB" id="8968203at2"/>
<dbReference type="SUPFAM" id="SSF54909">
    <property type="entry name" value="Dimeric alpha+beta barrel"/>
    <property type="match status" value="1"/>
</dbReference>
<evidence type="ECO:0000313" key="3">
    <source>
        <dbReference type="EMBL" id="EYR61869.1"/>
    </source>
</evidence>
<evidence type="ECO:0000313" key="4">
    <source>
        <dbReference type="Proteomes" id="UP000019753"/>
    </source>
</evidence>
<evidence type="ECO:0000256" key="1">
    <source>
        <dbReference type="ARBA" id="ARBA00007689"/>
    </source>
</evidence>
<protein>
    <recommendedName>
        <fullName evidence="2">YCII-related domain-containing protein</fullName>
    </recommendedName>
</protein>
<dbReference type="RefSeq" id="WP_034229589.1">
    <property type="nucleotide sequence ID" value="NZ_AXCW01000440.1"/>
</dbReference>
<proteinExistence type="inferred from homology"/>
<dbReference type="Pfam" id="PF03795">
    <property type="entry name" value="YCII"/>
    <property type="match status" value="1"/>
</dbReference>
<name>A0A021VL03_9CELL</name>
<gene>
    <name evidence="3" type="ORF">N866_14830</name>
</gene>
<organism evidence="3 4">
    <name type="scientific">Actinotalea ferrariae CF5-4</name>
    <dbReference type="NCBI Taxonomy" id="948458"/>
    <lineage>
        <taxon>Bacteria</taxon>
        <taxon>Bacillati</taxon>
        <taxon>Actinomycetota</taxon>
        <taxon>Actinomycetes</taxon>
        <taxon>Micrococcales</taxon>
        <taxon>Cellulomonadaceae</taxon>
        <taxon>Actinotalea</taxon>
    </lineage>
</organism>
<dbReference type="InterPro" id="IPR011008">
    <property type="entry name" value="Dimeric_a/b-barrel"/>
</dbReference>
<reference evidence="3 4" key="1">
    <citation type="submission" date="2014-01" db="EMBL/GenBank/DDBJ databases">
        <title>Actinotalea ferrariae CF5-4.</title>
        <authorList>
            <person name="Chen F."/>
            <person name="Li Y."/>
            <person name="Wang G."/>
        </authorList>
    </citation>
    <scope>NUCLEOTIDE SEQUENCE [LARGE SCALE GENOMIC DNA]</scope>
    <source>
        <strain evidence="3 4">CF5-4</strain>
    </source>
</reference>
<evidence type="ECO:0000259" key="2">
    <source>
        <dbReference type="Pfam" id="PF03795"/>
    </source>
</evidence>